<keyword evidence="2 5" id="KW-0812">Transmembrane</keyword>
<evidence type="ECO:0008006" key="8">
    <source>
        <dbReference type="Google" id="ProtNLM"/>
    </source>
</evidence>
<dbReference type="GO" id="GO:0016020">
    <property type="term" value="C:membrane"/>
    <property type="evidence" value="ECO:0007669"/>
    <property type="project" value="UniProtKB-SubCell"/>
</dbReference>
<dbReference type="RefSeq" id="WP_122914494.1">
    <property type="nucleotide sequence ID" value="NZ_RHHT01000038.1"/>
</dbReference>
<evidence type="ECO:0000256" key="2">
    <source>
        <dbReference type="ARBA" id="ARBA00022692"/>
    </source>
</evidence>
<evidence type="ECO:0000256" key="1">
    <source>
        <dbReference type="ARBA" id="ARBA00004141"/>
    </source>
</evidence>
<reference evidence="6 7" key="1">
    <citation type="submission" date="2018-10" db="EMBL/GenBank/DDBJ databases">
        <title>Phylogenomics of Brevibacillus.</title>
        <authorList>
            <person name="Dunlap C."/>
        </authorList>
    </citation>
    <scope>NUCLEOTIDE SEQUENCE [LARGE SCALE GENOMIC DNA]</scope>
    <source>
        <strain evidence="6 7">JCM 15085</strain>
    </source>
</reference>
<gene>
    <name evidence="6" type="ORF">EDM58_17685</name>
</gene>
<dbReference type="AlphaFoldDB" id="A0A3M8CLS9"/>
<evidence type="ECO:0000256" key="3">
    <source>
        <dbReference type="ARBA" id="ARBA00022989"/>
    </source>
</evidence>
<protein>
    <recommendedName>
        <fullName evidence="8">Isoprenylcysteine carboxyl methyltransferase</fullName>
    </recommendedName>
</protein>
<feature type="transmembrane region" description="Helical" evidence="5">
    <location>
        <begin position="41"/>
        <end position="61"/>
    </location>
</feature>
<sequence length="173" mass="20388">MSFFWLVMGVVLLQRIGELVLANRNARLIRSLGGYEIGSSHYKYIVLLHLFFFLCLIWEVVRGHHVSLLPDWWIFPFSLFVLAQILRYWCIVSLGRHWNTRILILPGSKPVRRGPYRFFRHPNYLVVGIELLALPLTFQAYATAILFTLFNAWLLLKVRIPIEQQAVYTRRDS</sequence>
<proteinExistence type="predicted"/>
<accession>A0A3M8CLS9</accession>
<evidence type="ECO:0000313" key="7">
    <source>
        <dbReference type="Proteomes" id="UP000281915"/>
    </source>
</evidence>
<keyword evidence="3 5" id="KW-1133">Transmembrane helix</keyword>
<dbReference type="EMBL" id="RHHT01000038">
    <property type="protein sequence ID" value="RNB76491.1"/>
    <property type="molecule type" value="Genomic_DNA"/>
</dbReference>
<dbReference type="InterPro" id="IPR007269">
    <property type="entry name" value="ICMT_MeTrfase"/>
</dbReference>
<comment type="caution">
    <text evidence="6">The sequence shown here is derived from an EMBL/GenBank/DDBJ whole genome shotgun (WGS) entry which is preliminary data.</text>
</comment>
<feature type="transmembrane region" description="Helical" evidence="5">
    <location>
        <begin position="73"/>
        <end position="95"/>
    </location>
</feature>
<dbReference type="Gene3D" id="1.20.120.1630">
    <property type="match status" value="1"/>
</dbReference>
<comment type="subcellular location">
    <subcellularLocation>
        <location evidence="1">Membrane</location>
        <topology evidence="1">Multi-pass membrane protein</topology>
    </subcellularLocation>
</comment>
<dbReference type="Proteomes" id="UP000281915">
    <property type="component" value="Unassembled WGS sequence"/>
</dbReference>
<organism evidence="6 7">
    <name type="scientific">Brevibacillus panacihumi</name>
    <dbReference type="NCBI Taxonomy" id="497735"/>
    <lineage>
        <taxon>Bacteria</taxon>
        <taxon>Bacillati</taxon>
        <taxon>Bacillota</taxon>
        <taxon>Bacilli</taxon>
        <taxon>Bacillales</taxon>
        <taxon>Paenibacillaceae</taxon>
        <taxon>Brevibacillus</taxon>
    </lineage>
</organism>
<dbReference type="Pfam" id="PF04140">
    <property type="entry name" value="ICMT"/>
    <property type="match status" value="1"/>
</dbReference>
<evidence type="ECO:0000313" key="6">
    <source>
        <dbReference type="EMBL" id="RNB76491.1"/>
    </source>
</evidence>
<keyword evidence="4 5" id="KW-0472">Membrane</keyword>
<dbReference type="GO" id="GO:0004671">
    <property type="term" value="F:protein C-terminal S-isoprenylcysteine carboxyl O-methyltransferase activity"/>
    <property type="evidence" value="ECO:0007669"/>
    <property type="project" value="InterPro"/>
</dbReference>
<evidence type="ECO:0000256" key="5">
    <source>
        <dbReference type="SAM" id="Phobius"/>
    </source>
</evidence>
<name>A0A3M8CLS9_9BACL</name>
<evidence type="ECO:0000256" key="4">
    <source>
        <dbReference type="ARBA" id="ARBA00023136"/>
    </source>
</evidence>